<name>A0A7I7UR91_MYCPV</name>
<sequence length="301" mass="31869">MTPLQRYIAEEIAIDHVDGLLSRREALRRLALLGVGTAAATALIAGCSDNRQPEENPASPSETAPGDGPPGAQTAVETTPITWAGPRGELQGAWAEASEPRGAVLVIHENKGLNDHIRSVTGRFAGIGYSALAIDLLSGQGGTGAFADPAEATAALSKIPPRDAVADMRSGIDELSRRVPDRKLAAVGFCLGGAMVWRLLNAGEPRLSAAVPFYGPTPQNVDFAKSKDVAVLGIYAAQDERVNATEPVARAALEKAGMQFELVTEPDANHAFFNDTGKRYNAAAAADAWQRVQDWFTRYLV</sequence>
<protein>
    <submittedName>
        <fullName evidence="3">Carboxymethylenebutenolidase</fullName>
    </submittedName>
</protein>
<dbReference type="PANTHER" id="PTHR46623:SF6">
    <property type="entry name" value="ALPHA_BETA-HYDROLASES SUPERFAMILY PROTEIN"/>
    <property type="match status" value="1"/>
</dbReference>
<dbReference type="AlphaFoldDB" id="A0A7I7UR91"/>
<evidence type="ECO:0000256" key="1">
    <source>
        <dbReference type="SAM" id="MobiDB-lite"/>
    </source>
</evidence>
<gene>
    <name evidence="3" type="ORF">MPUL_47080</name>
</gene>
<evidence type="ECO:0000313" key="3">
    <source>
        <dbReference type="EMBL" id="BBY83550.1"/>
    </source>
</evidence>
<organism evidence="3 4">
    <name type="scientific">Mycolicibacterium pulveris</name>
    <name type="common">Mycobacterium pulveris</name>
    <dbReference type="NCBI Taxonomy" id="36813"/>
    <lineage>
        <taxon>Bacteria</taxon>
        <taxon>Bacillati</taxon>
        <taxon>Actinomycetota</taxon>
        <taxon>Actinomycetes</taxon>
        <taxon>Mycobacteriales</taxon>
        <taxon>Mycobacteriaceae</taxon>
        <taxon>Mycolicibacterium</taxon>
    </lineage>
</organism>
<dbReference type="EMBL" id="AP022599">
    <property type="protein sequence ID" value="BBY83550.1"/>
    <property type="molecule type" value="Genomic_DNA"/>
</dbReference>
<dbReference type="InterPro" id="IPR051049">
    <property type="entry name" value="Dienelactone_hydrolase-like"/>
</dbReference>
<dbReference type="RefSeq" id="WP_163904471.1">
    <property type="nucleotide sequence ID" value="NZ_AP022599.1"/>
</dbReference>
<feature type="region of interest" description="Disordered" evidence="1">
    <location>
        <begin position="48"/>
        <end position="76"/>
    </location>
</feature>
<evidence type="ECO:0000259" key="2">
    <source>
        <dbReference type="Pfam" id="PF01738"/>
    </source>
</evidence>
<dbReference type="GO" id="GO:0016787">
    <property type="term" value="F:hydrolase activity"/>
    <property type="evidence" value="ECO:0007669"/>
    <property type="project" value="InterPro"/>
</dbReference>
<reference evidence="3 4" key="1">
    <citation type="journal article" date="2019" name="Emerg. Microbes Infect.">
        <title>Comprehensive subspecies identification of 175 nontuberculous mycobacteria species based on 7547 genomic profiles.</title>
        <authorList>
            <person name="Matsumoto Y."/>
            <person name="Kinjo T."/>
            <person name="Motooka D."/>
            <person name="Nabeya D."/>
            <person name="Jung N."/>
            <person name="Uechi K."/>
            <person name="Horii T."/>
            <person name="Iida T."/>
            <person name="Fujita J."/>
            <person name="Nakamura S."/>
        </authorList>
    </citation>
    <scope>NUCLEOTIDE SEQUENCE [LARGE SCALE GENOMIC DNA]</scope>
    <source>
        <strain evidence="3 4">JCM 6370</strain>
    </source>
</reference>
<dbReference type="Proteomes" id="UP000467252">
    <property type="component" value="Chromosome"/>
</dbReference>
<keyword evidence="4" id="KW-1185">Reference proteome</keyword>
<dbReference type="InterPro" id="IPR029058">
    <property type="entry name" value="AB_hydrolase_fold"/>
</dbReference>
<dbReference type="Gene3D" id="3.40.50.1820">
    <property type="entry name" value="alpha/beta hydrolase"/>
    <property type="match status" value="1"/>
</dbReference>
<feature type="domain" description="Dienelactone hydrolase" evidence="2">
    <location>
        <begin position="100"/>
        <end position="300"/>
    </location>
</feature>
<dbReference type="PANTHER" id="PTHR46623">
    <property type="entry name" value="CARBOXYMETHYLENEBUTENOLIDASE-RELATED"/>
    <property type="match status" value="1"/>
</dbReference>
<dbReference type="SUPFAM" id="SSF53474">
    <property type="entry name" value="alpha/beta-Hydrolases"/>
    <property type="match status" value="1"/>
</dbReference>
<accession>A0A7I7UR91</accession>
<dbReference type="Pfam" id="PF01738">
    <property type="entry name" value="DLH"/>
    <property type="match status" value="1"/>
</dbReference>
<proteinExistence type="predicted"/>
<evidence type="ECO:0000313" key="4">
    <source>
        <dbReference type="Proteomes" id="UP000467252"/>
    </source>
</evidence>
<dbReference type="InterPro" id="IPR002925">
    <property type="entry name" value="Dienelactn_hydro"/>
</dbReference>